<dbReference type="Gene3D" id="1.25.40.20">
    <property type="entry name" value="Ankyrin repeat-containing domain"/>
    <property type="match status" value="3"/>
</dbReference>
<dbReference type="InterPro" id="IPR051637">
    <property type="entry name" value="Ank_repeat_dom-contain_49"/>
</dbReference>
<dbReference type="InterPro" id="IPR002110">
    <property type="entry name" value="Ankyrin_rpt"/>
</dbReference>
<evidence type="ECO:0000313" key="4">
    <source>
        <dbReference type="Proteomes" id="UP000095280"/>
    </source>
</evidence>
<dbReference type="Proteomes" id="UP000095280">
    <property type="component" value="Unplaced"/>
</dbReference>
<dbReference type="PANTHER" id="PTHR24180">
    <property type="entry name" value="CYCLIN-DEPENDENT KINASE INHIBITOR 2C-RELATED"/>
    <property type="match status" value="1"/>
</dbReference>
<evidence type="ECO:0000313" key="5">
    <source>
        <dbReference type="WBParaSite" id="snap_masked-unitig_36705-processed-gene-0.0-mRNA-1"/>
    </source>
</evidence>
<sequence>RDEPDSLHCGAAASSPGIELNLQGYQGYTAAHFACLNDSAEALEVLTQRGLKLCIPNRLGSYPVHVSVVHASKRASTSWSEPILGAEIDTPPRPYKVSEHDQAPMLNCADCQEDTVLLLSARQAAVDCIRALLAHGADVSAKFAGQLNQKDTFGCTPLHYAIRKGYMAVTNVLLKLGAECYVLNLDFSSPLHFAARYGRFNTCRSLIDSCPMLLNIVDRQGKSPLHLAAEGGHAKVVGLLLQRGSVLLKDTNGNTALHLVAKQGHIDVAKLILAVNHGIIDAKNRLE</sequence>
<name>A0A1I8JRL7_9PLAT</name>
<dbReference type="SUPFAM" id="SSF48403">
    <property type="entry name" value="Ankyrin repeat"/>
    <property type="match status" value="1"/>
</dbReference>
<protein>
    <submittedName>
        <fullName evidence="5">ANK_REP_REGION domain-containing protein</fullName>
    </submittedName>
</protein>
<dbReference type="Pfam" id="PF00023">
    <property type="entry name" value="Ank"/>
    <property type="match status" value="1"/>
</dbReference>
<organism evidence="4 5">
    <name type="scientific">Macrostomum lignano</name>
    <dbReference type="NCBI Taxonomy" id="282301"/>
    <lineage>
        <taxon>Eukaryota</taxon>
        <taxon>Metazoa</taxon>
        <taxon>Spiralia</taxon>
        <taxon>Lophotrochozoa</taxon>
        <taxon>Platyhelminthes</taxon>
        <taxon>Rhabditophora</taxon>
        <taxon>Macrostomorpha</taxon>
        <taxon>Macrostomida</taxon>
        <taxon>Macrostomidae</taxon>
        <taxon>Macrostomum</taxon>
    </lineage>
</organism>
<dbReference type="SMART" id="SM00248">
    <property type="entry name" value="ANK"/>
    <property type="match status" value="6"/>
</dbReference>
<dbReference type="Pfam" id="PF12796">
    <property type="entry name" value="Ank_2"/>
    <property type="match status" value="2"/>
</dbReference>
<evidence type="ECO:0000256" key="3">
    <source>
        <dbReference type="PROSITE-ProRule" id="PRU00023"/>
    </source>
</evidence>
<keyword evidence="1" id="KW-0677">Repeat</keyword>
<reference evidence="5" key="1">
    <citation type="submission" date="2016-11" db="UniProtKB">
        <authorList>
            <consortium name="WormBaseParasite"/>
        </authorList>
    </citation>
    <scope>IDENTIFICATION</scope>
</reference>
<dbReference type="AlphaFoldDB" id="A0A1I8JRL7"/>
<dbReference type="WBParaSite" id="snap_masked-unitig_36705-processed-gene-0.0-mRNA-1">
    <property type="protein sequence ID" value="snap_masked-unitig_36705-processed-gene-0.0-mRNA-1"/>
    <property type="gene ID" value="snap_masked-unitig_36705-processed-gene-0.0"/>
</dbReference>
<keyword evidence="4" id="KW-1185">Reference proteome</keyword>
<dbReference type="PANTHER" id="PTHR24180:SF45">
    <property type="entry name" value="POLY [ADP-RIBOSE] POLYMERASE TANKYRASE"/>
    <property type="match status" value="1"/>
</dbReference>
<feature type="repeat" description="ANK" evidence="3">
    <location>
        <begin position="153"/>
        <end position="185"/>
    </location>
</feature>
<dbReference type="InterPro" id="IPR036770">
    <property type="entry name" value="Ankyrin_rpt-contain_sf"/>
</dbReference>
<evidence type="ECO:0000256" key="1">
    <source>
        <dbReference type="ARBA" id="ARBA00022737"/>
    </source>
</evidence>
<proteinExistence type="predicted"/>
<accession>A0A1I8JRL7</accession>
<keyword evidence="2 3" id="KW-0040">ANK repeat</keyword>
<feature type="repeat" description="ANK" evidence="3">
    <location>
        <begin position="220"/>
        <end position="245"/>
    </location>
</feature>
<evidence type="ECO:0000256" key="2">
    <source>
        <dbReference type="ARBA" id="ARBA00023043"/>
    </source>
</evidence>
<dbReference type="PROSITE" id="PS50088">
    <property type="entry name" value="ANK_REPEAT"/>
    <property type="match status" value="3"/>
</dbReference>
<feature type="repeat" description="ANK" evidence="3">
    <location>
        <begin position="252"/>
        <end position="273"/>
    </location>
</feature>
<dbReference type="PROSITE" id="PS50297">
    <property type="entry name" value="ANK_REP_REGION"/>
    <property type="match status" value="3"/>
</dbReference>